<dbReference type="Gene3D" id="3.20.20.140">
    <property type="entry name" value="Metal-dependent hydrolases"/>
    <property type="match status" value="1"/>
</dbReference>
<proteinExistence type="predicted"/>
<sequence length="355" mass="40424">MRLSPFSDPRQRQKVFPRRVQKYQYSTPKISRRRKRSRELDTQAMATVKIDGPSTEETSRLFEHIADSHCHPQEDPDGLAHIERLSSKYLAVMGLREDDWPRVAELQAAYPHKVIPCFGVHPWFAHLHGFRNDGFVRDVLEIKADLELQNVGDVADVSLSISWEATLRKLLEAYPSSIVGEIGIDKAAVVLGTNNKARTRLSHQLELTERQLSLAAEYNRPASLHCVRAYGHLQDLFRKSDPCTLPPRIMLHSFGGNPEVVKGFTRMPRVGGRFYFSFSNEINCKTPAKTLERIRQVPDDRVLLESDTCSATTIDSGLLESCKIIAEAKGWTLQQCCEITFQNFRDFYVDSLPKI</sequence>
<name>A0AAE0LAV3_9CHLO</name>
<protein>
    <recommendedName>
        <fullName evidence="3">TatD related DNase</fullName>
    </recommendedName>
</protein>
<dbReference type="Proteomes" id="UP001190700">
    <property type="component" value="Unassembled WGS sequence"/>
</dbReference>
<evidence type="ECO:0000313" key="2">
    <source>
        <dbReference type="Proteomes" id="UP001190700"/>
    </source>
</evidence>
<dbReference type="Pfam" id="PF01026">
    <property type="entry name" value="TatD_DNase"/>
    <property type="match status" value="1"/>
</dbReference>
<dbReference type="AlphaFoldDB" id="A0AAE0LAV3"/>
<reference evidence="1 2" key="1">
    <citation type="journal article" date="2015" name="Genome Biol. Evol.">
        <title>Comparative Genomics of a Bacterivorous Green Alga Reveals Evolutionary Causalities and Consequences of Phago-Mixotrophic Mode of Nutrition.</title>
        <authorList>
            <person name="Burns J.A."/>
            <person name="Paasch A."/>
            <person name="Narechania A."/>
            <person name="Kim E."/>
        </authorList>
    </citation>
    <scope>NUCLEOTIDE SEQUENCE [LARGE SCALE GENOMIC DNA]</scope>
    <source>
        <strain evidence="1 2">PLY_AMNH</strain>
    </source>
</reference>
<accession>A0AAE0LAV3</accession>
<keyword evidence="2" id="KW-1185">Reference proteome</keyword>
<evidence type="ECO:0008006" key="3">
    <source>
        <dbReference type="Google" id="ProtNLM"/>
    </source>
</evidence>
<organism evidence="1 2">
    <name type="scientific">Cymbomonas tetramitiformis</name>
    <dbReference type="NCBI Taxonomy" id="36881"/>
    <lineage>
        <taxon>Eukaryota</taxon>
        <taxon>Viridiplantae</taxon>
        <taxon>Chlorophyta</taxon>
        <taxon>Pyramimonadophyceae</taxon>
        <taxon>Pyramimonadales</taxon>
        <taxon>Pyramimonadaceae</taxon>
        <taxon>Cymbomonas</taxon>
    </lineage>
</organism>
<dbReference type="SUPFAM" id="SSF51556">
    <property type="entry name" value="Metallo-dependent hydrolases"/>
    <property type="match status" value="1"/>
</dbReference>
<comment type="caution">
    <text evidence="1">The sequence shown here is derived from an EMBL/GenBank/DDBJ whole genome shotgun (WGS) entry which is preliminary data.</text>
</comment>
<dbReference type="PANTHER" id="PTHR47345">
    <property type="entry name" value="CUT9-INTERACTING PROTEIN SCN1"/>
    <property type="match status" value="1"/>
</dbReference>
<evidence type="ECO:0000313" key="1">
    <source>
        <dbReference type="EMBL" id="KAK3278418.1"/>
    </source>
</evidence>
<dbReference type="GO" id="GO:0016788">
    <property type="term" value="F:hydrolase activity, acting on ester bonds"/>
    <property type="evidence" value="ECO:0007669"/>
    <property type="project" value="InterPro"/>
</dbReference>
<gene>
    <name evidence="1" type="ORF">CYMTET_13641</name>
</gene>
<dbReference type="EMBL" id="LGRX02005445">
    <property type="protein sequence ID" value="KAK3278418.1"/>
    <property type="molecule type" value="Genomic_DNA"/>
</dbReference>
<dbReference type="InterPro" id="IPR032466">
    <property type="entry name" value="Metal_Hydrolase"/>
</dbReference>
<dbReference type="PANTHER" id="PTHR47345:SF1">
    <property type="entry name" value="CUT9-INTERACTING PROTEIN SCN1"/>
    <property type="match status" value="1"/>
</dbReference>
<dbReference type="InterPro" id="IPR053044">
    <property type="entry name" value="Metallo-hydrolase/TatD-type"/>
</dbReference>
<dbReference type="InterPro" id="IPR001130">
    <property type="entry name" value="TatD-like"/>
</dbReference>